<evidence type="ECO:0000313" key="3">
    <source>
        <dbReference type="Proteomes" id="UP001177023"/>
    </source>
</evidence>
<feature type="region of interest" description="Disordered" evidence="1">
    <location>
        <begin position="1"/>
        <end position="78"/>
    </location>
</feature>
<feature type="compositionally biased region" description="Basic and acidic residues" evidence="1">
    <location>
        <begin position="35"/>
        <end position="57"/>
    </location>
</feature>
<dbReference type="AlphaFoldDB" id="A0AA36CSF5"/>
<feature type="compositionally biased region" description="Basic and acidic residues" evidence="1">
    <location>
        <begin position="68"/>
        <end position="78"/>
    </location>
</feature>
<proteinExistence type="predicted"/>
<protein>
    <submittedName>
        <fullName evidence="2">Uncharacterized protein</fullName>
    </submittedName>
</protein>
<keyword evidence="3" id="KW-1185">Reference proteome</keyword>
<feature type="compositionally biased region" description="Basic and acidic residues" evidence="1">
    <location>
        <begin position="1"/>
        <end position="20"/>
    </location>
</feature>
<feature type="non-terminal residue" evidence="2">
    <location>
        <position position="1"/>
    </location>
</feature>
<name>A0AA36CSF5_9BILA</name>
<dbReference type="Proteomes" id="UP001177023">
    <property type="component" value="Unassembled WGS sequence"/>
</dbReference>
<reference evidence="2" key="1">
    <citation type="submission" date="2023-06" db="EMBL/GenBank/DDBJ databases">
        <authorList>
            <person name="Delattre M."/>
        </authorList>
    </citation>
    <scope>NUCLEOTIDE SEQUENCE</scope>
    <source>
        <strain evidence="2">AF72</strain>
    </source>
</reference>
<dbReference type="EMBL" id="CATQJA010002628">
    <property type="protein sequence ID" value="CAJ0574158.1"/>
    <property type="molecule type" value="Genomic_DNA"/>
</dbReference>
<comment type="caution">
    <text evidence="2">The sequence shown here is derived from an EMBL/GenBank/DDBJ whole genome shotgun (WGS) entry which is preliminary data.</text>
</comment>
<sequence length="78" mass="8664">MSDEHKCSATSTPHKDEHQHHGTKTSPVLAPGTHGGDDHSHDHDEKHCDKEGHDHAKAHTHARQGHAAHPDNHKEDHH</sequence>
<evidence type="ECO:0000313" key="2">
    <source>
        <dbReference type="EMBL" id="CAJ0574158.1"/>
    </source>
</evidence>
<organism evidence="2 3">
    <name type="scientific">Mesorhabditis spiculigera</name>
    <dbReference type="NCBI Taxonomy" id="96644"/>
    <lineage>
        <taxon>Eukaryota</taxon>
        <taxon>Metazoa</taxon>
        <taxon>Ecdysozoa</taxon>
        <taxon>Nematoda</taxon>
        <taxon>Chromadorea</taxon>
        <taxon>Rhabditida</taxon>
        <taxon>Rhabditina</taxon>
        <taxon>Rhabditomorpha</taxon>
        <taxon>Rhabditoidea</taxon>
        <taxon>Rhabditidae</taxon>
        <taxon>Mesorhabditinae</taxon>
        <taxon>Mesorhabditis</taxon>
    </lineage>
</organism>
<gene>
    <name evidence="2" type="ORF">MSPICULIGERA_LOCUS12498</name>
</gene>
<accession>A0AA36CSF5</accession>
<evidence type="ECO:0000256" key="1">
    <source>
        <dbReference type="SAM" id="MobiDB-lite"/>
    </source>
</evidence>